<protein>
    <recommendedName>
        <fullName evidence="1">DNA-directed DNA polymerase</fullName>
        <ecNumber evidence="1">2.7.7.7</ecNumber>
    </recommendedName>
</protein>
<dbReference type="EMBL" id="LZMZ01000013">
    <property type="protein sequence ID" value="OBX79064.1"/>
    <property type="molecule type" value="Genomic_DNA"/>
</dbReference>
<dbReference type="AlphaFoldDB" id="A0A1B8QCN4"/>
<evidence type="ECO:0000256" key="1">
    <source>
        <dbReference type="ARBA" id="ARBA00012417"/>
    </source>
</evidence>
<dbReference type="Proteomes" id="UP000092508">
    <property type="component" value="Unassembled WGS sequence"/>
</dbReference>
<dbReference type="PANTHER" id="PTHR11669">
    <property type="entry name" value="REPLICATION FACTOR C / DNA POLYMERASE III GAMMA-TAU SUBUNIT"/>
    <property type="match status" value="1"/>
</dbReference>
<evidence type="ECO:0000256" key="2">
    <source>
        <dbReference type="ARBA" id="ARBA00022932"/>
    </source>
</evidence>
<reference evidence="5 6" key="1">
    <citation type="submission" date="2016-06" db="EMBL/GenBank/DDBJ databases">
        <title>Draft genome of Moraxella atlantae CCUG 66109.</title>
        <authorList>
            <person name="Salva-Serra F."/>
            <person name="Engstrom-Jakobsson H."/>
            <person name="Thorell K."/>
            <person name="Gonzales-Siles L."/>
            <person name="Karlsson R."/>
            <person name="Boulund F."/>
            <person name="Engstrand L."/>
            <person name="Kristiansson E."/>
            <person name="Moore E."/>
        </authorList>
    </citation>
    <scope>NUCLEOTIDE SEQUENCE [LARGE SCALE GENOMIC DNA]</scope>
    <source>
        <strain evidence="5 6">CCUG 66109</strain>
    </source>
</reference>
<dbReference type="InterPro" id="IPR050238">
    <property type="entry name" value="DNA_Rep/Repair_Clamp_Loader"/>
</dbReference>
<dbReference type="GO" id="GO:0003887">
    <property type="term" value="F:DNA-directed DNA polymerase activity"/>
    <property type="evidence" value="ECO:0007669"/>
    <property type="project" value="UniProtKB-KW"/>
</dbReference>
<keyword evidence="2" id="KW-0808">Transferase</keyword>
<evidence type="ECO:0000313" key="6">
    <source>
        <dbReference type="Proteomes" id="UP000092508"/>
    </source>
</evidence>
<feature type="region of interest" description="Disordered" evidence="4">
    <location>
        <begin position="117"/>
        <end position="136"/>
    </location>
</feature>
<evidence type="ECO:0000256" key="4">
    <source>
        <dbReference type="SAM" id="MobiDB-lite"/>
    </source>
</evidence>
<sequence length="392" mass="43960">MSAADLPLTYAVYQPDPVPDTLYRHWLFGELYPWQVTAWEYLTGQFGRLPHAMLFAGIAGIGKRALVYRFVAWALCHNKPADPHAPACGHCDSCQWLIAQTHPNLYRVPAAAQPIDTADTTSATTTSKRRSKKIAENVAATQPKTDKPVDLTIKIDDIRAMQPFVQQSSAGRRFVVIHHAESMTLAAANSLLKTLEEPAAQVLICVLSDQPANLLPTIRSRLQRVAIHHISAEQSLATMRTLIAHLPDTHPLKNRQTQELVQLNALSGYAPWQALAMLDSDWYDQRQTWIISWQALRSGKRGPIQASDYWQKTLALGDFLALSQLLLSEIGNQISGLGLQQADLRWERLQPVPTLAAINALQTVIHDIWQDKRQNIQDKLCYDKLMIALQQH</sequence>
<feature type="compositionally biased region" description="Low complexity" evidence="4">
    <location>
        <begin position="117"/>
        <end position="126"/>
    </location>
</feature>
<dbReference type="Gene3D" id="3.40.50.300">
    <property type="entry name" value="P-loop containing nucleotide triphosphate hydrolases"/>
    <property type="match status" value="1"/>
</dbReference>
<name>A0A1B8QCN4_9GAMM</name>
<dbReference type="STRING" id="34059.A9308_05945"/>
<dbReference type="SUPFAM" id="SSF52540">
    <property type="entry name" value="P-loop containing nucleoside triphosphate hydrolases"/>
    <property type="match status" value="1"/>
</dbReference>
<proteinExistence type="predicted"/>
<dbReference type="RefSeq" id="WP_067236309.1">
    <property type="nucleotide sequence ID" value="NZ_LZMZ01000013.1"/>
</dbReference>
<gene>
    <name evidence="5" type="ORF">A9308_05945</name>
</gene>
<comment type="caution">
    <text evidence="5">The sequence shown here is derived from an EMBL/GenBank/DDBJ whole genome shotgun (WGS) entry which is preliminary data.</text>
</comment>
<evidence type="ECO:0000256" key="3">
    <source>
        <dbReference type="ARBA" id="ARBA00049244"/>
    </source>
</evidence>
<dbReference type="GO" id="GO:0009360">
    <property type="term" value="C:DNA polymerase III complex"/>
    <property type="evidence" value="ECO:0007669"/>
    <property type="project" value="TreeGrafter"/>
</dbReference>
<evidence type="ECO:0000313" key="5">
    <source>
        <dbReference type="EMBL" id="OBX79064.1"/>
    </source>
</evidence>
<dbReference type="PANTHER" id="PTHR11669:SF8">
    <property type="entry name" value="DNA POLYMERASE III SUBUNIT DELTA"/>
    <property type="match status" value="1"/>
</dbReference>
<comment type="catalytic activity">
    <reaction evidence="3">
        <text>DNA(n) + a 2'-deoxyribonucleoside 5'-triphosphate = DNA(n+1) + diphosphate</text>
        <dbReference type="Rhea" id="RHEA:22508"/>
        <dbReference type="Rhea" id="RHEA-COMP:17339"/>
        <dbReference type="Rhea" id="RHEA-COMP:17340"/>
        <dbReference type="ChEBI" id="CHEBI:33019"/>
        <dbReference type="ChEBI" id="CHEBI:61560"/>
        <dbReference type="ChEBI" id="CHEBI:173112"/>
        <dbReference type="EC" id="2.7.7.7"/>
    </reaction>
</comment>
<dbReference type="InterPro" id="IPR027417">
    <property type="entry name" value="P-loop_NTPase"/>
</dbReference>
<accession>A0A1B8QCN4</accession>
<keyword evidence="2" id="KW-0548">Nucleotidyltransferase</keyword>
<dbReference type="Pfam" id="PF13177">
    <property type="entry name" value="DNA_pol3_delta2"/>
    <property type="match status" value="1"/>
</dbReference>
<dbReference type="EC" id="2.7.7.7" evidence="1"/>
<dbReference type="GO" id="GO:0006261">
    <property type="term" value="P:DNA-templated DNA replication"/>
    <property type="evidence" value="ECO:0007669"/>
    <property type="project" value="TreeGrafter"/>
</dbReference>
<organism evidence="5 6">
    <name type="scientific">Faucicola atlantae</name>
    <dbReference type="NCBI Taxonomy" id="34059"/>
    <lineage>
        <taxon>Bacteria</taxon>
        <taxon>Pseudomonadati</taxon>
        <taxon>Pseudomonadota</taxon>
        <taxon>Gammaproteobacteria</taxon>
        <taxon>Moraxellales</taxon>
        <taxon>Moraxellaceae</taxon>
        <taxon>Faucicola</taxon>
    </lineage>
</organism>
<keyword evidence="2" id="KW-0239">DNA-directed DNA polymerase</keyword>